<name>A0ACC0A499_CATRO</name>
<comment type="caution">
    <text evidence="1">The sequence shown here is derived from an EMBL/GenBank/DDBJ whole genome shotgun (WGS) entry which is preliminary data.</text>
</comment>
<keyword evidence="2" id="KW-1185">Reference proteome</keyword>
<gene>
    <name evidence="1" type="ORF">M9H77_32616</name>
</gene>
<organism evidence="1 2">
    <name type="scientific">Catharanthus roseus</name>
    <name type="common">Madagascar periwinkle</name>
    <name type="synonym">Vinca rosea</name>
    <dbReference type="NCBI Taxonomy" id="4058"/>
    <lineage>
        <taxon>Eukaryota</taxon>
        <taxon>Viridiplantae</taxon>
        <taxon>Streptophyta</taxon>
        <taxon>Embryophyta</taxon>
        <taxon>Tracheophyta</taxon>
        <taxon>Spermatophyta</taxon>
        <taxon>Magnoliopsida</taxon>
        <taxon>eudicotyledons</taxon>
        <taxon>Gunneridae</taxon>
        <taxon>Pentapetalae</taxon>
        <taxon>asterids</taxon>
        <taxon>lamiids</taxon>
        <taxon>Gentianales</taxon>
        <taxon>Apocynaceae</taxon>
        <taxon>Rauvolfioideae</taxon>
        <taxon>Vinceae</taxon>
        <taxon>Catharanthinae</taxon>
        <taxon>Catharanthus</taxon>
    </lineage>
</organism>
<dbReference type="Proteomes" id="UP001060085">
    <property type="component" value="Linkage Group LG07"/>
</dbReference>
<evidence type="ECO:0000313" key="1">
    <source>
        <dbReference type="EMBL" id="KAI5655429.1"/>
    </source>
</evidence>
<protein>
    <submittedName>
        <fullName evidence="1">Uncharacterized protein</fullName>
    </submittedName>
</protein>
<sequence>MGHHSCCNQQKVKRGLWSPEEDEKLIRYITTHGYGCWSEVPEKAGLQRCGKSCRLRWINYLRPDIRRGRFTPEEEKLIISLHGAVGNRWAHIASHLPGRTDNEIKNYWNSWIKKKIRKPSSITTPSSTLLLPNNNIITPNNNNTTNNSSDPQQPQFNFTTNQLENIINHHHPPPPQDNFITTKLPSQIQDSIFTPPISTGPMFMFDTNNNHQLFQENTISSWPMMVQTTTFTMGLDSTNNNYLPPLIDNNMVAQHADTDIQCSNINDHVVEGQITLDDHQLNQWVQETNDEQCPNGFLFWDQSDHHQGQTIGGEELQESLPSNTTSNMGALLSYPSPL</sequence>
<evidence type="ECO:0000313" key="2">
    <source>
        <dbReference type="Proteomes" id="UP001060085"/>
    </source>
</evidence>
<proteinExistence type="predicted"/>
<dbReference type="EMBL" id="CM044707">
    <property type="protein sequence ID" value="KAI5655429.1"/>
    <property type="molecule type" value="Genomic_DNA"/>
</dbReference>
<reference evidence="2" key="1">
    <citation type="journal article" date="2023" name="Nat. Plants">
        <title>Single-cell RNA sequencing provides a high-resolution roadmap for understanding the multicellular compartmentation of specialized metabolism.</title>
        <authorList>
            <person name="Sun S."/>
            <person name="Shen X."/>
            <person name="Li Y."/>
            <person name="Li Y."/>
            <person name="Wang S."/>
            <person name="Li R."/>
            <person name="Zhang H."/>
            <person name="Shen G."/>
            <person name="Guo B."/>
            <person name="Wei J."/>
            <person name="Xu J."/>
            <person name="St-Pierre B."/>
            <person name="Chen S."/>
            <person name="Sun C."/>
        </authorList>
    </citation>
    <scope>NUCLEOTIDE SEQUENCE [LARGE SCALE GENOMIC DNA]</scope>
</reference>
<accession>A0ACC0A499</accession>